<dbReference type="PANTHER" id="PTHR24173:SF74">
    <property type="entry name" value="ANKYRIN REPEAT DOMAIN-CONTAINING PROTEIN 16"/>
    <property type="match status" value="1"/>
</dbReference>
<dbReference type="PANTHER" id="PTHR24173">
    <property type="entry name" value="ANKYRIN REPEAT CONTAINING"/>
    <property type="match status" value="1"/>
</dbReference>
<dbReference type="InterPro" id="IPR002110">
    <property type="entry name" value="Ankyrin_rpt"/>
</dbReference>
<dbReference type="SMART" id="SM00248">
    <property type="entry name" value="ANK"/>
    <property type="match status" value="9"/>
</dbReference>
<keyword evidence="1" id="KW-0677">Repeat</keyword>
<dbReference type="Pfam" id="PF13637">
    <property type="entry name" value="Ank_4"/>
    <property type="match status" value="1"/>
</dbReference>
<dbReference type="PROSITE" id="PS50088">
    <property type="entry name" value="ANK_REPEAT"/>
    <property type="match status" value="5"/>
</dbReference>
<dbReference type="AlphaFoldDB" id="A0A6S7FRT7"/>
<dbReference type="Pfam" id="PF12796">
    <property type="entry name" value="Ank_2"/>
    <property type="match status" value="3"/>
</dbReference>
<keyword evidence="2" id="KW-0040">ANK repeat</keyword>
<dbReference type="PRINTS" id="PR01415">
    <property type="entry name" value="ANKYRIN"/>
</dbReference>
<gene>
    <name evidence="3" type="ORF">PACLA_8A073140</name>
</gene>
<keyword evidence="4" id="KW-1185">Reference proteome</keyword>
<comment type="caution">
    <text evidence="3">The sequence shown here is derived from an EMBL/GenBank/DDBJ whole genome shotgun (WGS) entry which is preliminary data.</text>
</comment>
<dbReference type="PROSITE" id="PS50297">
    <property type="entry name" value="ANK_REP_REGION"/>
    <property type="match status" value="5"/>
</dbReference>
<dbReference type="SUPFAM" id="SSF48403">
    <property type="entry name" value="Ankyrin repeat"/>
    <property type="match status" value="1"/>
</dbReference>
<dbReference type="InterPro" id="IPR036770">
    <property type="entry name" value="Ankyrin_rpt-contain_sf"/>
</dbReference>
<accession>A0A6S7FRT7</accession>
<organism evidence="3 4">
    <name type="scientific">Paramuricea clavata</name>
    <name type="common">Red gorgonian</name>
    <name type="synonym">Violescent sea-whip</name>
    <dbReference type="NCBI Taxonomy" id="317549"/>
    <lineage>
        <taxon>Eukaryota</taxon>
        <taxon>Metazoa</taxon>
        <taxon>Cnidaria</taxon>
        <taxon>Anthozoa</taxon>
        <taxon>Octocorallia</taxon>
        <taxon>Malacalcyonacea</taxon>
        <taxon>Plexauridae</taxon>
        <taxon>Paramuricea</taxon>
    </lineage>
</organism>
<dbReference type="Gene3D" id="1.25.40.20">
    <property type="entry name" value="Ankyrin repeat-containing domain"/>
    <property type="match status" value="4"/>
</dbReference>
<dbReference type="EMBL" id="CACRXK020000524">
    <property type="protein sequence ID" value="CAB3982624.1"/>
    <property type="molecule type" value="Genomic_DNA"/>
</dbReference>
<protein>
    <submittedName>
        <fullName evidence="3">Ankyrin repeat domain-containing 16</fullName>
    </submittedName>
</protein>
<evidence type="ECO:0000313" key="3">
    <source>
        <dbReference type="EMBL" id="CAB3982624.1"/>
    </source>
</evidence>
<reference evidence="3" key="1">
    <citation type="submission" date="2020-04" db="EMBL/GenBank/DDBJ databases">
        <authorList>
            <person name="Alioto T."/>
            <person name="Alioto T."/>
            <person name="Gomez Garrido J."/>
        </authorList>
    </citation>
    <scope>NUCLEOTIDE SEQUENCE</scope>
    <source>
        <strain evidence="3">A484AB</strain>
    </source>
</reference>
<dbReference type="OrthoDB" id="4772757at2759"/>
<evidence type="ECO:0000256" key="2">
    <source>
        <dbReference type="ARBA" id="ARBA00023043"/>
    </source>
</evidence>
<proteinExistence type="predicted"/>
<dbReference type="Proteomes" id="UP001152795">
    <property type="component" value="Unassembled WGS sequence"/>
</dbReference>
<evidence type="ECO:0000313" key="4">
    <source>
        <dbReference type="Proteomes" id="UP001152795"/>
    </source>
</evidence>
<evidence type="ECO:0000256" key="1">
    <source>
        <dbReference type="ARBA" id="ARBA00022737"/>
    </source>
</evidence>
<name>A0A6S7FRT7_PARCT</name>
<sequence length="394" mass="44191">MNEIFIMSEKKCRKAASLELSILRCTRSGNIEEFRVYLKEARNEILSWRHSRSGETCLLLCARYGHIDILRYLVEECNESFEEWNNDGKRALHEAALGGHFECVKYLIRRNVEIDCLKRADWTPLMLACTKDNIEIITELLKAGANPKLLNKDGWNSFHIATREGHVEIVQHFLDVFPDIWDTVSNNGRTPLHTAALHGHLATVELLLKCGRYTSDFADSCGTTPLMDSFRGNYVDVASLLITKHHARPEAKDKLGRQCIHIAAQSASLLSLKFLQEKMKIDVRNAVDYSGMSALHIAAKEGHDEAVTFLLEAGSEINRQDNNGRTALHLASAAGQASTVSGLISHHECDVTLTDINKLTASDLALKPEVREIFSKYEENFKTQNVDTALVVCT</sequence>